<feature type="domain" description="JmjC" evidence="2">
    <location>
        <begin position="334"/>
        <end position="470"/>
    </location>
</feature>
<accession>A0A7J6TWK0</accession>
<dbReference type="Gene3D" id="1.25.40.20">
    <property type="entry name" value="Ankyrin repeat-containing domain"/>
    <property type="match status" value="1"/>
</dbReference>
<keyword evidence="1" id="KW-0040">ANK repeat</keyword>
<feature type="non-terminal residue" evidence="3">
    <location>
        <position position="470"/>
    </location>
</feature>
<evidence type="ECO:0000313" key="3">
    <source>
        <dbReference type="EMBL" id="KAF4748900.1"/>
    </source>
</evidence>
<evidence type="ECO:0000259" key="2">
    <source>
        <dbReference type="PROSITE" id="PS51184"/>
    </source>
</evidence>
<dbReference type="GO" id="GO:0043565">
    <property type="term" value="F:sequence-specific DNA binding"/>
    <property type="evidence" value="ECO:0007669"/>
    <property type="project" value="TreeGrafter"/>
</dbReference>
<dbReference type="PANTHER" id="PTHR12480:SF6">
    <property type="entry name" value="2-OXOGLUTARATE AND IRON-DEPENDENT OXYGENASE JMJD4"/>
    <property type="match status" value="1"/>
</dbReference>
<comment type="caution">
    <text evidence="3">The sequence shown here is derived from an EMBL/GenBank/DDBJ whole genome shotgun (WGS) entry which is preliminary data.</text>
</comment>
<protein>
    <recommendedName>
        <fullName evidence="2">JmjC domain-containing protein</fullName>
    </recommendedName>
</protein>
<dbReference type="InterPro" id="IPR002110">
    <property type="entry name" value="Ankyrin_rpt"/>
</dbReference>
<dbReference type="InterPro" id="IPR050910">
    <property type="entry name" value="JMJD6_ArgDemeth/LysHydrox"/>
</dbReference>
<dbReference type="PROSITE" id="PS50088">
    <property type="entry name" value="ANK_REPEAT"/>
    <property type="match status" value="1"/>
</dbReference>
<name>A0A7J6TWK0_PEROL</name>
<sequence>ISHHPLMSFLRRKCRQWLVPAWSPRWATLIHHHVRRTTSLNALRDLSRPTQGLPNSIVPNRKAVQGRDVNALYVSSHHSSIDHRTPLMAALLATPRHKANAIMSGTMRIPSIEADSLYGYTFCKDGEPAGPVSSEEVRQGLWRWQEDACDLIMNAEDLDAERRDRNGSTTIHLAAAAGNHRVVVKLIDAANRLGGEDRVRCLLQAKDGHERTPADLAIAWGWTEMFDFLLSLGGERTIHESTPVEYDPLRLNKDRRINWDSYLALNRPVIFRSLLPDFVWEGGFKSIPDSLLAQRLTVSQIPYGGVLGHRQESIRLSEYLLRYASADSASQAPLYGFDATLGHKHPLIKYYAEALLTLLGGDKVAYARYPQFGIGPRRAGSQMHTHHAALNLLLCGRKRWLLLPSRYAFWSHEPSVSQWKAWQQLDHVIEIEQLPGDVLYVPEFWGHATLLEEDASTVAIEFIPSLSVHA</sequence>
<dbReference type="Pfam" id="PF08007">
    <property type="entry name" value="JmjC_2"/>
    <property type="match status" value="1"/>
</dbReference>
<evidence type="ECO:0000256" key="1">
    <source>
        <dbReference type="PROSITE-ProRule" id="PRU00023"/>
    </source>
</evidence>
<feature type="repeat" description="ANK" evidence="1">
    <location>
        <begin position="166"/>
        <end position="198"/>
    </location>
</feature>
<dbReference type="EMBL" id="JABANM010004667">
    <property type="protein sequence ID" value="KAF4748900.1"/>
    <property type="molecule type" value="Genomic_DNA"/>
</dbReference>
<dbReference type="SUPFAM" id="SSF51197">
    <property type="entry name" value="Clavaminate synthase-like"/>
    <property type="match status" value="1"/>
</dbReference>
<dbReference type="AlphaFoldDB" id="A0A7J6TWK0"/>
<dbReference type="GO" id="GO:0045905">
    <property type="term" value="P:positive regulation of translational termination"/>
    <property type="evidence" value="ECO:0007669"/>
    <property type="project" value="TreeGrafter"/>
</dbReference>
<dbReference type="GO" id="GO:0005737">
    <property type="term" value="C:cytoplasm"/>
    <property type="evidence" value="ECO:0007669"/>
    <property type="project" value="TreeGrafter"/>
</dbReference>
<dbReference type="InterPro" id="IPR036770">
    <property type="entry name" value="Ankyrin_rpt-contain_sf"/>
</dbReference>
<dbReference type="PROSITE" id="PS51184">
    <property type="entry name" value="JMJC"/>
    <property type="match status" value="1"/>
</dbReference>
<proteinExistence type="predicted"/>
<organism evidence="3 4">
    <name type="scientific">Perkinsus olseni</name>
    <name type="common">Perkinsus atlanticus</name>
    <dbReference type="NCBI Taxonomy" id="32597"/>
    <lineage>
        <taxon>Eukaryota</taxon>
        <taxon>Sar</taxon>
        <taxon>Alveolata</taxon>
        <taxon>Perkinsozoa</taxon>
        <taxon>Perkinsea</taxon>
        <taxon>Perkinsida</taxon>
        <taxon>Perkinsidae</taxon>
        <taxon>Perkinsus</taxon>
    </lineage>
</organism>
<dbReference type="Proteomes" id="UP000574390">
    <property type="component" value="Unassembled WGS sequence"/>
</dbReference>
<dbReference type="SUPFAM" id="SSF48403">
    <property type="entry name" value="Ankyrin repeat"/>
    <property type="match status" value="1"/>
</dbReference>
<dbReference type="Gene3D" id="2.60.120.650">
    <property type="entry name" value="Cupin"/>
    <property type="match status" value="1"/>
</dbReference>
<evidence type="ECO:0000313" key="4">
    <source>
        <dbReference type="Proteomes" id="UP000574390"/>
    </source>
</evidence>
<gene>
    <name evidence="3" type="ORF">FOZ62_027629</name>
</gene>
<dbReference type="GO" id="GO:0016706">
    <property type="term" value="F:2-oxoglutarate-dependent dioxygenase activity"/>
    <property type="evidence" value="ECO:0007669"/>
    <property type="project" value="TreeGrafter"/>
</dbReference>
<dbReference type="GO" id="GO:0005634">
    <property type="term" value="C:nucleus"/>
    <property type="evidence" value="ECO:0007669"/>
    <property type="project" value="TreeGrafter"/>
</dbReference>
<dbReference type="PANTHER" id="PTHR12480">
    <property type="entry name" value="ARGININE DEMETHYLASE AND LYSYL-HYDROXYLASE JMJD"/>
    <property type="match status" value="1"/>
</dbReference>
<reference evidence="3 4" key="1">
    <citation type="submission" date="2020-04" db="EMBL/GenBank/DDBJ databases">
        <title>Perkinsus olseni comparative genomics.</title>
        <authorList>
            <person name="Bogema D.R."/>
        </authorList>
    </citation>
    <scope>NUCLEOTIDE SEQUENCE [LARGE SCALE GENOMIC DNA]</scope>
    <source>
        <strain evidence="3">ATCC PRA-205</strain>
    </source>
</reference>
<dbReference type="InterPro" id="IPR003347">
    <property type="entry name" value="JmjC_dom"/>
</dbReference>